<dbReference type="Proteomes" id="UP000474778">
    <property type="component" value="Unassembled WGS sequence"/>
</dbReference>
<evidence type="ECO:0000313" key="6">
    <source>
        <dbReference type="Proteomes" id="UP000474778"/>
    </source>
</evidence>
<dbReference type="EMBL" id="WRPA01000023">
    <property type="protein sequence ID" value="MXR70694.1"/>
    <property type="molecule type" value="Genomic_DNA"/>
</dbReference>
<dbReference type="SMART" id="SM00062">
    <property type="entry name" value="PBPb"/>
    <property type="match status" value="1"/>
</dbReference>
<evidence type="ECO:0000313" key="5">
    <source>
        <dbReference type="EMBL" id="MXR70694.1"/>
    </source>
</evidence>
<dbReference type="PANTHER" id="PTHR35936">
    <property type="entry name" value="MEMBRANE-BOUND LYTIC MUREIN TRANSGLYCOSYLASE F"/>
    <property type="match status" value="1"/>
</dbReference>
<comment type="caution">
    <text evidence="5">The sequence shown here is derived from an EMBL/GenBank/DDBJ whole genome shotgun (WGS) entry which is preliminary data.</text>
</comment>
<evidence type="ECO:0000259" key="4">
    <source>
        <dbReference type="SMART" id="SM00062"/>
    </source>
</evidence>
<proteinExistence type="inferred from homology"/>
<dbReference type="SUPFAM" id="SSF53850">
    <property type="entry name" value="Periplasmic binding protein-like II"/>
    <property type="match status" value="1"/>
</dbReference>
<reference evidence="5 6" key="1">
    <citation type="submission" date="2019-12" db="EMBL/GenBank/DDBJ databases">
        <title>Shewanella insulae sp. nov., isolated from a tidal flat.</title>
        <authorList>
            <person name="Yoon J.-H."/>
        </authorList>
    </citation>
    <scope>NUCLEOTIDE SEQUENCE [LARGE SCALE GENOMIC DNA]</scope>
    <source>
        <strain evidence="5 6">JBTF-M18</strain>
    </source>
</reference>
<protein>
    <submittedName>
        <fullName evidence="5">Transporter substrate-binding domain-containing protein</fullName>
    </submittedName>
</protein>
<evidence type="ECO:0000256" key="1">
    <source>
        <dbReference type="ARBA" id="ARBA00010333"/>
    </source>
</evidence>
<dbReference type="InterPro" id="IPR001638">
    <property type="entry name" value="Solute-binding_3/MltF_N"/>
</dbReference>
<feature type="chain" id="PRO_5027069083" evidence="3">
    <location>
        <begin position="25"/>
        <end position="268"/>
    </location>
</feature>
<name>A0A6L7I459_9GAMM</name>
<comment type="similarity">
    <text evidence="1">Belongs to the bacterial solute-binding protein 3 family.</text>
</comment>
<keyword evidence="6" id="KW-1185">Reference proteome</keyword>
<evidence type="ECO:0000256" key="2">
    <source>
        <dbReference type="ARBA" id="ARBA00022729"/>
    </source>
</evidence>
<dbReference type="RefSeq" id="WP_160798702.1">
    <property type="nucleotide sequence ID" value="NZ_JAKEVG010000025.1"/>
</dbReference>
<organism evidence="5 6">
    <name type="scientific">Shewanella insulae</name>
    <dbReference type="NCBI Taxonomy" id="2681496"/>
    <lineage>
        <taxon>Bacteria</taxon>
        <taxon>Pseudomonadati</taxon>
        <taxon>Pseudomonadota</taxon>
        <taxon>Gammaproteobacteria</taxon>
        <taxon>Alteromonadales</taxon>
        <taxon>Shewanellaceae</taxon>
        <taxon>Shewanella</taxon>
    </lineage>
</organism>
<gene>
    <name evidence="5" type="ORF">GNT65_18730</name>
</gene>
<dbReference type="AlphaFoldDB" id="A0A6L7I459"/>
<feature type="domain" description="Solute-binding protein family 3/N-terminal" evidence="4">
    <location>
        <begin position="26"/>
        <end position="253"/>
    </location>
</feature>
<keyword evidence="2 3" id="KW-0732">Signal</keyword>
<dbReference type="PANTHER" id="PTHR35936:SF25">
    <property type="entry name" value="ABC TRANSPORTER SUBSTRATE-BINDING PROTEIN"/>
    <property type="match status" value="1"/>
</dbReference>
<evidence type="ECO:0000256" key="3">
    <source>
        <dbReference type="SAM" id="SignalP"/>
    </source>
</evidence>
<dbReference type="Pfam" id="PF00497">
    <property type="entry name" value="SBP_bac_3"/>
    <property type="match status" value="1"/>
</dbReference>
<accession>A0A6L7I459</accession>
<sequence length="268" mass="30682">MKNSGLQLLLLAQLLFCPVTEANAEPLQVLFHEFAPHSYLSQSGKAQGVLVELVEQVCKEWTDPCEVAIRPNRRAQFLFDTGEVPARFLAWNPDRAKNMWFSVPLVQTEYGFFSLKSYPITELSQLAKSTVGVYGPSNTARSLNLQKQKLLDAKQLPFNTEVYVRGNELPLKMLQKKRFHAYYANREGGYFYAAKIGLKDLNFFSADRQVYYSIAFNKAYVPHQTVRQFNQLFAAMLLQGKLDAIYAKWHAKPAYLDPAVYQEMSIPY</sequence>
<feature type="signal peptide" evidence="3">
    <location>
        <begin position="1"/>
        <end position="24"/>
    </location>
</feature>
<dbReference type="Gene3D" id="3.40.190.10">
    <property type="entry name" value="Periplasmic binding protein-like II"/>
    <property type="match status" value="2"/>
</dbReference>